<dbReference type="SMART" id="SM00471">
    <property type="entry name" value="HDc"/>
    <property type="match status" value="1"/>
</dbReference>
<dbReference type="InterPro" id="IPR003607">
    <property type="entry name" value="HD/PDEase_dom"/>
</dbReference>
<dbReference type="InterPro" id="IPR006674">
    <property type="entry name" value="HD_domain"/>
</dbReference>
<dbReference type="GO" id="GO:0009435">
    <property type="term" value="P:NAD+ biosynthetic process"/>
    <property type="evidence" value="ECO:0007669"/>
    <property type="project" value="UniProtKB-UniRule"/>
</dbReference>
<evidence type="ECO:0000256" key="8">
    <source>
        <dbReference type="ARBA" id="ARBA00022801"/>
    </source>
</evidence>
<reference evidence="16" key="1">
    <citation type="journal article" date="2021" name="PeerJ">
        <title>Extensive microbial diversity within the chicken gut microbiome revealed by metagenomics and culture.</title>
        <authorList>
            <person name="Gilroy R."/>
            <person name="Ravi A."/>
            <person name="Getino M."/>
            <person name="Pursley I."/>
            <person name="Horton D.L."/>
            <person name="Alikhan N.F."/>
            <person name="Baker D."/>
            <person name="Gharbi K."/>
            <person name="Hall N."/>
            <person name="Watson M."/>
            <person name="Adriaenssens E.M."/>
            <person name="Foster-Nyarko E."/>
            <person name="Jarju S."/>
            <person name="Secka A."/>
            <person name="Antonio M."/>
            <person name="Oren A."/>
            <person name="Chaudhuri R.R."/>
            <person name="La Ragione R."/>
            <person name="Hildebrand F."/>
            <person name="Pallen M.J."/>
        </authorList>
    </citation>
    <scope>NUCLEOTIDE SEQUENCE</scope>
    <source>
        <strain evidence="16">A5-1222</strain>
    </source>
</reference>
<feature type="domain" description="HD" evidence="15">
    <location>
        <begin position="197"/>
        <end position="314"/>
    </location>
</feature>
<dbReference type="PROSITE" id="PS51831">
    <property type="entry name" value="HD"/>
    <property type="match status" value="1"/>
</dbReference>
<comment type="catalytic activity">
    <reaction evidence="13">
        <text>P(1),P(4)-bis(5'-adenosyl) tetraphosphate + H2O = 2 ADP + 2 H(+)</text>
        <dbReference type="Rhea" id="RHEA:24252"/>
        <dbReference type="ChEBI" id="CHEBI:15377"/>
        <dbReference type="ChEBI" id="CHEBI:15378"/>
        <dbReference type="ChEBI" id="CHEBI:58141"/>
        <dbReference type="ChEBI" id="CHEBI:456216"/>
        <dbReference type="EC" id="3.6.1.41"/>
    </reaction>
</comment>
<keyword evidence="10" id="KW-0408">Iron</keyword>
<evidence type="ECO:0000256" key="3">
    <source>
        <dbReference type="ARBA" id="ARBA00022642"/>
    </source>
</evidence>
<comment type="similarity">
    <text evidence="14">Belongs to the NadD family.</text>
</comment>
<dbReference type="GO" id="GO:0005524">
    <property type="term" value="F:ATP binding"/>
    <property type="evidence" value="ECO:0007669"/>
    <property type="project" value="UniProtKB-KW"/>
</dbReference>
<dbReference type="NCBIfam" id="NF005519">
    <property type="entry name" value="PRK07152.1"/>
    <property type="match status" value="1"/>
</dbReference>
<dbReference type="SUPFAM" id="SSF109604">
    <property type="entry name" value="HD-domain/PDEase-like"/>
    <property type="match status" value="1"/>
</dbReference>
<dbReference type="EC" id="2.7.7.18" evidence="14"/>
<dbReference type="SUPFAM" id="SSF52374">
    <property type="entry name" value="Nucleotidylyl transferase"/>
    <property type="match status" value="1"/>
</dbReference>
<accession>A0A9E2NVZ5</accession>
<comment type="caution">
    <text evidence="16">The sequence shown here is derived from an EMBL/GenBank/DDBJ whole genome shotgun (WGS) entry which is preliminary data.</text>
</comment>
<keyword evidence="5 14" id="KW-0548">Nucleotidyltransferase</keyword>
<dbReference type="HAMAP" id="MF_00244">
    <property type="entry name" value="NaMN_adenylyltr"/>
    <property type="match status" value="1"/>
</dbReference>
<dbReference type="GO" id="GO:0008803">
    <property type="term" value="F:bis(5'-nucleosyl)-tetraphosphatase (symmetrical) activity"/>
    <property type="evidence" value="ECO:0007669"/>
    <property type="project" value="UniProtKB-EC"/>
</dbReference>
<dbReference type="InterPro" id="IPR014729">
    <property type="entry name" value="Rossmann-like_a/b/a_fold"/>
</dbReference>
<keyword evidence="3 14" id="KW-0662">Pyridine nucleotide biosynthesis</keyword>
<protein>
    <recommendedName>
        <fullName evidence="14">Probable nicotinate-nucleotide adenylyltransferase</fullName>
        <ecNumber evidence="14">2.7.7.18</ecNumber>
    </recommendedName>
    <alternativeName>
        <fullName evidence="14">Deamido-NAD(+) diphosphorylase</fullName>
    </alternativeName>
    <alternativeName>
        <fullName evidence="14">Deamido-NAD(+) pyrophosphorylase</fullName>
    </alternativeName>
    <alternativeName>
        <fullName evidence="14">Nicotinate mononucleotide adenylyltransferase</fullName>
        <shortName evidence="14">NaMN adenylyltransferase</shortName>
    </alternativeName>
</protein>
<dbReference type="PANTHER" id="PTHR39321">
    <property type="entry name" value="NICOTINATE-NUCLEOTIDE ADENYLYLTRANSFERASE-RELATED"/>
    <property type="match status" value="1"/>
</dbReference>
<evidence type="ECO:0000256" key="14">
    <source>
        <dbReference type="HAMAP-Rule" id="MF_00244"/>
    </source>
</evidence>
<proteinExistence type="inferred from homology"/>
<name>A0A9E2NVZ5_9BACT</name>
<keyword evidence="7 14" id="KW-0547">Nucleotide-binding</keyword>
<dbReference type="Gene3D" id="1.10.3210.10">
    <property type="entry name" value="Hypothetical protein af1432"/>
    <property type="match status" value="1"/>
</dbReference>
<reference evidence="16" key="2">
    <citation type="submission" date="2021-04" db="EMBL/GenBank/DDBJ databases">
        <authorList>
            <person name="Gilroy R."/>
        </authorList>
    </citation>
    <scope>NUCLEOTIDE SEQUENCE</scope>
    <source>
        <strain evidence="16">A5-1222</strain>
    </source>
</reference>
<dbReference type="Pfam" id="PF01467">
    <property type="entry name" value="CTP_transf_like"/>
    <property type="match status" value="1"/>
</dbReference>
<evidence type="ECO:0000256" key="7">
    <source>
        <dbReference type="ARBA" id="ARBA00022741"/>
    </source>
</evidence>
<evidence type="ECO:0000256" key="11">
    <source>
        <dbReference type="ARBA" id="ARBA00023027"/>
    </source>
</evidence>
<sequence length="355" mass="41832">MQSSKILIFGGSFDPIHVGHTNMLNEAIKEIEPDLVYVVPNYISPTKDEFYSTPEQRIEMLNLAFKNCNNIKISDFEIKQKKSVKTWETIQHFLTIHPNSEFFLLIGSDQLVNFKQWYEYEKILENVKLVVYPRNLNDIKFNGIEYFLLQGPILDVSSTKIREKVMPFELNEKVLNYINDNGIYAINRIREYESDHRFNHSLRVAYMAREIMNNFDPKMSNIAYTIGLYHDIAKEMAAEKQIFIAKNILGIHNFVSYKVLHGYIGSYILKTKYLCSNKLILQAIDRHTLPYYQYDDEPNILDKVLYLADKLEPSRTDEDVFGKSVQYFRELAYKDVNKCFNELYSWLQENLKGKK</sequence>
<keyword evidence="6" id="KW-0479">Metal-binding</keyword>
<organism evidence="16 17">
    <name type="scientific">Candidatus Ureaplasma intestinipullorum</name>
    <dbReference type="NCBI Taxonomy" id="2838770"/>
    <lineage>
        <taxon>Bacteria</taxon>
        <taxon>Bacillati</taxon>
        <taxon>Mycoplasmatota</taxon>
        <taxon>Mycoplasmoidales</taxon>
        <taxon>Mycoplasmoidaceae</taxon>
        <taxon>Ureaplasma</taxon>
    </lineage>
</organism>
<keyword evidence="11 14" id="KW-0520">NAD</keyword>
<evidence type="ECO:0000256" key="2">
    <source>
        <dbReference type="ARBA" id="ARBA00005019"/>
    </source>
</evidence>
<comment type="function">
    <text evidence="1 14">Catalyzes the reversible adenylation of nicotinate mononucleotide (NaMN) to nicotinic acid adenine dinucleotide (NaAD).</text>
</comment>
<dbReference type="PANTHER" id="PTHR39321:SF3">
    <property type="entry name" value="PHOSPHOPANTETHEINE ADENYLYLTRANSFERASE"/>
    <property type="match status" value="1"/>
</dbReference>
<evidence type="ECO:0000256" key="6">
    <source>
        <dbReference type="ARBA" id="ARBA00022723"/>
    </source>
</evidence>
<dbReference type="CDD" id="cd00077">
    <property type="entry name" value="HDc"/>
    <property type="match status" value="1"/>
</dbReference>
<evidence type="ECO:0000256" key="13">
    <source>
        <dbReference type="ARBA" id="ARBA00049417"/>
    </source>
</evidence>
<keyword evidence="9 14" id="KW-0067">ATP-binding</keyword>
<dbReference type="Gene3D" id="3.40.50.620">
    <property type="entry name" value="HUPs"/>
    <property type="match status" value="1"/>
</dbReference>
<keyword evidence="8" id="KW-0378">Hydrolase</keyword>
<evidence type="ECO:0000256" key="12">
    <source>
        <dbReference type="ARBA" id="ARBA00048721"/>
    </source>
</evidence>
<evidence type="ECO:0000256" key="9">
    <source>
        <dbReference type="ARBA" id="ARBA00022840"/>
    </source>
</evidence>
<dbReference type="Pfam" id="PF01966">
    <property type="entry name" value="HD"/>
    <property type="match status" value="1"/>
</dbReference>
<dbReference type="CDD" id="cd02165">
    <property type="entry name" value="NMNAT"/>
    <property type="match status" value="1"/>
</dbReference>
<keyword evidence="4 14" id="KW-0808">Transferase</keyword>
<dbReference type="GO" id="GO:0046872">
    <property type="term" value="F:metal ion binding"/>
    <property type="evidence" value="ECO:0007669"/>
    <property type="project" value="UniProtKB-KW"/>
</dbReference>
<dbReference type="NCBIfam" id="TIGR00488">
    <property type="entry name" value="bis(5'-nucleosyl)-tetraphosphatase (symmetrical) YqeK"/>
    <property type="match status" value="1"/>
</dbReference>
<dbReference type="NCBIfam" id="TIGR00482">
    <property type="entry name" value="nicotinate (nicotinamide) nucleotide adenylyltransferase"/>
    <property type="match status" value="1"/>
</dbReference>
<evidence type="ECO:0000259" key="15">
    <source>
        <dbReference type="PROSITE" id="PS51831"/>
    </source>
</evidence>
<dbReference type="InterPro" id="IPR005248">
    <property type="entry name" value="NadD/NMNAT"/>
</dbReference>
<dbReference type="NCBIfam" id="TIGR00125">
    <property type="entry name" value="cyt_tran_rel"/>
    <property type="match status" value="1"/>
</dbReference>
<evidence type="ECO:0000313" key="16">
    <source>
        <dbReference type="EMBL" id="MBU3830780.1"/>
    </source>
</evidence>
<evidence type="ECO:0000256" key="5">
    <source>
        <dbReference type="ARBA" id="ARBA00022695"/>
    </source>
</evidence>
<gene>
    <name evidence="14" type="primary">nadD</name>
    <name evidence="16" type="ORF">H9897_01340</name>
</gene>
<dbReference type="InterPro" id="IPR004821">
    <property type="entry name" value="Cyt_trans-like"/>
</dbReference>
<comment type="pathway">
    <text evidence="2 14">Cofactor biosynthesis; NAD(+) biosynthesis; deamido-NAD(+) from nicotinate D-ribonucleotide: step 1/1.</text>
</comment>
<evidence type="ECO:0000256" key="1">
    <source>
        <dbReference type="ARBA" id="ARBA00002324"/>
    </source>
</evidence>
<dbReference type="AlphaFoldDB" id="A0A9E2NVZ5"/>
<evidence type="ECO:0000256" key="10">
    <source>
        <dbReference type="ARBA" id="ARBA00023004"/>
    </source>
</evidence>
<dbReference type="GO" id="GO:0004515">
    <property type="term" value="F:nicotinate-nucleotide adenylyltransferase activity"/>
    <property type="evidence" value="ECO:0007669"/>
    <property type="project" value="UniProtKB-UniRule"/>
</dbReference>
<comment type="catalytic activity">
    <reaction evidence="12 14">
        <text>nicotinate beta-D-ribonucleotide + ATP + H(+) = deamido-NAD(+) + diphosphate</text>
        <dbReference type="Rhea" id="RHEA:22860"/>
        <dbReference type="ChEBI" id="CHEBI:15378"/>
        <dbReference type="ChEBI" id="CHEBI:30616"/>
        <dbReference type="ChEBI" id="CHEBI:33019"/>
        <dbReference type="ChEBI" id="CHEBI:57502"/>
        <dbReference type="ChEBI" id="CHEBI:58437"/>
        <dbReference type="EC" id="2.7.7.18"/>
    </reaction>
</comment>
<evidence type="ECO:0000313" key="17">
    <source>
        <dbReference type="Proteomes" id="UP000824247"/>
    </source>
</evidence>
<dbReference type="Proteomes" id="UP000824247">
    <property type="component" value="Unassembled WGS sequence"/>
</dbReference>
<dbReference type="InterPro" id="IPR005249">
    <property type="entry name" value="YqeK"/>
</dbReference>
<dbReference type="EMBL" id="JAHLFM010000020">
    <property type="protein sequence ID" value="MBU3830780.1"/>
    <property type="molecule type" value="Genomic_DNA"/>
</dbReference>
<evidence type="ECO:0000256" key="4">
    <source>
        <dbReference type="ARBA" id="ARBA00022679"/>
    </source>
</evidence>